<dbReference type="InterPro" id="IPR013122">
    <property type="entry name" value="PKD1_2_channel"/>
</dbReference>
<dbReference type="InterPro" id="IPR001024">
    <property type="entry name" value="PLAT/LH2_dom"/>
</dbReference>
<dbReference type="InterPro" id="IPR003961">
    <property type="entry name" value="FN3_dom"/>
</dbReference>
<sequence length="2319" mass="260276">MYLETKGLRVVNRSQTSITVSWNPMESVSGYTIKYDKINNPEYIIVRSETTFEITGLEINTIYKIQVGGLKDVDGEEKPESYSSILEARTLSNDLCDSSPCQNGGTCQDGGPPSSESSLPMYCQCAEKFSGRFCAVPKDSADCQTALGMENYGIPNERVQASSEWKFDKAIHGRLHFQSRSGNQGAWSAKTKDANQWLQIDLGSVFTKVTGVATQGRYMYDQWVTKYKVQFSNGGSTFTNYKEPGQAADKVFDGNTDQNTVVKHFLHAPFRARYIRFQPVTYYERISMRVELYGCSDFVCQSPDVILPNISPNASSNISIHRLRQFTIQSDVKFNCNIYYKASFLWRIYQLGKEETLLLSRNSFSELQITPHLLPVGEFLVRLNVSLIGTAVFGVGHGYFKVERSPLVAFIAGGNKVAKGLDRTLIFDASLSYDPDEKSLRFSGLNFTWQCKESPRHLNNSDEPGCHYRADDKETVGYELRINNSLLAENTSYFITVQVTKHERQAVYTQEVFIVPGDPPEVQIRCVENCAAKLNPSGIMALQGMCTGASCHGNLIFEWTALKDLNNSSKSSHWAEISHIQELISTRVSSKSFVTRPEVLTPDTRYKFILTAQRPGGNRGFSEYHVTSNSPPVGGVCNVSQTSGVTLITEFTFACNNWQDPDLQLQYEFIYLIDDNIFNVAYKGVKKSLTTKLPAGGRKNNFTIDFRVRVADILGAYTEVRTPVQVSEPTFEPKDLVDMVASLTSRDESELNSLIKSGDVSRAAQLATAVLSVVDVVTQAESAESQMKSNIIQQLSAVPVDTVVRVQQVSYVIASASSVIGEITVEAQKAATEALEKMTVVLKTESTAGQSYDTLFDGAKSLVTGLGSMLRVTSHEASVDDAASKEESRLKASFITAYEGRLPKSQRRNLKSRISLSDVLTRTKRDGADLRLQARVKVETLLHSLEEVGSTILSRTLVGEEPKVLPAQAMSLLLLRQEPNLVAGTVLSNKGNSFRLPPVSKLFDNSTQFLDSQMVTTDFIPFSWDPSGARVTTAVSSLELKNSSGHLLNTTELIAPITLRLQSHQKFTNASQFHYVGSNRTVFYKVNVNQSGMALLLNIRPESNKTEFVVTVKYGERPSPSNSDLNLTLPDLSSCNKVPDGYVNCSSNPYVVFVNQDFVENKGFGYYFFGLRAVSRISRVKRCSGHGRSKRSCVQYKEPPTMGPSYSVPQYRVGDENYTIQVMPAACLFWNAELSKWTSEGCQVAEMTTQDAIYCSCNHLSSFGGQLFVTPNPLDFDKVFIELTRLPDSGNIAVILAVSCVFGLYLSLLLWARKNDKLDNLKVGEKAFVGVPSEGSHFIEVQVSTGIWRNSGTTANVFVILEGEIGTSRPYHLKDDSSIPFARGSIISFILAIHDSIGPIRTVRVWHDNSGNSPSWFLNHIKVCELTNKKQWNFVCFAWLAVDRGDGLIDRTLRGTSTVDKGIDFAVYVQNRIAGEFSDSHLWFSVATRPPRYRFTRAQRLSCCLSLLLTTMLASAMFYERETAMDDNQGSLRLGRFVVNFREFIIAVQSLMVVLPVNILTVALFTHTRSSNENKEMALQSNSHKKLARKSDISFPHWFIFVPWLLCFLLSTCTASFVVFYSLQWGADKSEQWLVSVAMSVVLDIFVSKPVQIIVVAFMLSHICKGGIQRFTRQPYHADAIVDVEDIKLSWLGNEDTDEEEIEIPKPLSKRQLRRARIARMREVYMYTALRNIVSYMLYLLILFIVCYGGRSQHGYLMTSTLKTTFGKLDSITNYFKTWDWARDVLVPGLFDDGKNLILNSHSLYIGSGDAVLVGMPRFRQLRVKEGSCDVSIEELKPPFNSCVATYTSNNEDKSSFHRTRWDQFSSSRNDSLNILYQICPTAWHYSSAERTQSLPLWGKLHLSNFYGEGGYLAELGYDKATALKVISELKLFDWIDRFTSAIIVEFTVFNSQVNLFGVIWIPIEFSPSGHVVSDPVIRGIHVYEIGGGYSAVTVVCQLLLVVYIIYFVVKETSKMIAGVRMYFAQFLNWVELTQTLTVIGFVVTHIFKQAELFYNTEKLRNNTFQFISFDKGAFLEDLETVLISLLMFLNTLKLLYLLKFNPHVRHLFYVMKGSARELVNCSVAFTLFMFACIHVGYFLFGSELYPFSSPVITLQSLLVEGVLGGRFDYFNDCCTVTGPVYVTALKLGLNLIFINVFVSVLVYNYGNIRDLTRGKFNLGNFIIVKIKELMGFGVHSSAMDADSSCDPNTKNEENALPEVDEILTKLDRINHHLNVLYADEFGEDLDMFSLWFDLHMQRLEAKDTQRNENDAEKDLEDA</sequence>
<comment type="subcellular location">
    <subcellularLocation>
        <location evidence="1">Membrane</location>
        <topology evidence="1">Multi-pass membrane protein</topology>
    </subcellularLocation>
</comment>
<dbReference type="Pfam" id="PF08016">
    <property type="entry name" value="PKD_channel"/>
    <property type="match status" value="1"/>
</dbReference>
<dbReference type="SUPFAM" id="SSF49723">
    <property type="entry name" value="Lipase/lipooxygenase domain (PLAT/LH2 domain)"/>
    <property type="match status" value="1"/>
</dbReference>
<evidence type="ECO:0000256" key="9">
    <source>
        <dbReference type="PROSITE-ProRule" id="PRU00076"/>
    </source>
</evidence>
<dbReference type="SMART" id="SM00308">
    <property type="entry name" value="LH2"/>
    <property type="match status" value="1"/>
</dbReference>
<dbReference type="PROSITE" id="PS50022">
    <property type="entry name" value="FA58C_3"/>
    <property type="match status" value="1"/>
</dbReference>
<keyword evidence="5 10" id="KW-1133">Transmembrane helix</keyword>
<dbReference type="Proteomes" id="UP000225706">
    <property type="component" value="Unassembled WGS sequence"/>
</dbReference>
<keyword evidence="3 10" id="KW-0812">Transmembrane</keyword>
<dbReference type="InterPro" id="IPR008979">
    <property type="entry name" value="Galactose-bd-like_sf"/>
</dbReference>
<dbReference type="SMART" id="SM00303">
    <property type="entry name" value="GPS"/>
    <property type="match status" value="1"/>
</dbReference>
<keyword evidence="17" id="KW-1185">Reference proteome</keyword>
<dbReference type="GO" id="GO:0005509">
    <property type="term" value="F:calcium ion binding"/>
    <property type="evidence" value="ECO:0007669"/>
    <property type="project" value="InterPro"/>
</dbReference>
<name>A0A2B4T2C8_STYPI</name>
<feature type="domain" description="PLAT" evidence="13">
    <location>
        <begin position="1337"/>
        <end position="1454"/>
    </location>
</feature>
<feature type="domain" description="F5/8 type C" evidence="11">
    <location>
        <begin position="143"/>
        <end position="295"/>
    </location>
</feature>
<feature type="transmembrane region" description="Helical" evidence="10">
    <location>
        <begin position="2119"/>
        <end position="2141"/>
    </location>
</feature>
<dbReference type="EMBL" id="LSMT01000002">
    <property type="protein sequence ID" value="PFX34775.1"/>
    <property type="molecule type" value="Genomic_DNA"/>
</dbReference>
<keyword evidence="9" id="KW-1015">Disulfide bond</keyword>
<dbReference type="PROSITE" id="PS00022">
    <property type="entry name" value="EGF_1"/>
    <property type="match status" value="1"/>
</dbReference>
<dbReference type="Pfam" id="PF02010">
    <property type="entry name" value="REJ"/>
    <property type="match status" value="1"/>
</dbReference>
<keyword evidence="4" id="KW-0732">Signal</keyword>
<feature type="transmembrane region" description="Helical" evidence="10">
    <location>
        <begin position="1724"/>
        <end position="1746"/>
    </location>
</feature>
<dbReference type="InterPro" id="IPR036392">
    <property type="entry name" value="PLAT/LH2_dom_sf"/>
</dbReference>
<dbReference type="PANTHER" id="PTHR10877">
    <property type="entry name" value="POLYCYSTIN FAMILY MEMBER"/>
    <property type="match status" value="1"/>
</dbReference>
<evidence type="ECO:0000256" key="6">
    <source>
        <dbReference type="ARBA" id="ARBA00023136"/>
    </source>
</evidence>
<evidence type="ECO:0000256" key="10">
    <source>
        <dbReference type="SAM" id="Phobius"/>
    </source>
</evidence>
<dbReference type="OrthoDB" id="2121937at2759"/>
<dbReference type="Gene3D" id="2.60.220.50">
    <property type="match status" value="1"/>
</dbReference>
<dbReference type="PROSITE" id="PS50026">
    <property type="entry name" value="EGF_3"/>
    <property type="match status" value="1"/>
</dbReference>
<dbReference type="InterPro" id="IPR000742">
    <property type="entry name" value="EGF"/>
</dbReference>
<feature type="transmembrane region" description="Helical" evidence="10">
    <location>
        <begin position="1598"/>
        <end position="1621"/>
    </location>
</feature>
<dbReference type="GO" id="GO:0050982">
    <property type="term" value="P:detection of mechanical stimulus"/>
    <property type="evidence" value="ECO:0007669"/>
    <property type="project" value="TreeGrafter"/>
</dbReference>
<dbReference type="InterPro" id="IPR000421">
    <property type="entry name" value="FA58C"/>
</dbReference>
<evidence type="ECO:0000259" key="12">
    <source>
        <dbReference type="PROSITE" id="PS50026"/>
    </source>
</evidence>
<dbReference type="InterPro" id="IPR051223">
    <property type="entry name" value="Polycystin"/>
</dbReference>
<keyword evidence="7" id="KW-0325">Glycoprotein</keyword>
<dbReference type="Pfam" id="PF20519">
    <property type="entry name" value="Polycystin_dom"/>
    <property type="match status" value="1"/>
</dbReference>
<dbReference type="SUPFAM" id="SSF49785">
    <property type="entry name" value="Galactose-binding domain-like"/>
    <property type="match status" value="1"/>
</dbReference>
<feature type="domain" description="Fibronectin type-III" evidence="14">
    <location>
        <begin position="4"/>
        <end position="93"/>
    </location>
</feature>
<comment type="similarity">
    <text evidence="2">Belongs to the polycystin family.</text>
</comment>
<feature type="transmembrane region" description="Helical" evidence="10">
    <location>
        <begin position="1633"/>
        <end position="1660"/>
    </location>
</feature>
<feature type="disulfide bond" evidence="9">
    <location>
        <begin position="125"/>
        <end position="134"/>
    </location>
</feature>
<keyword evidence="9" id="KW-0245">EGF-like domain</keyword>
<evidence type="ECO:0000313" key="16">
    <source>
        <dbReference type="EMBL" id="PFX34775.1"/>
    </source>
</evidence>
<dbReference type="InterPro" id="IPR002859">
    <property type="entry name" value="PKD/REJ-like"/>
</dbReference>
<dbReference type="Gene3D" id="2.60.60.20">
    <property type="entry name" value="PLAT/LH2 domain"/>
    <property type="match status" value="1"/>
</dbReference>
<accession>A0A2B4T2C8</accession>
<organism evidence="16 17">
    <name type="scientific">Stylophora pistillata</name>
    <name type="common">Smooth cauliflower coral</name>
    <dbReference type="NCBI Taxonomy" id="50429"/>
    <lineage>
        <taxon>Eukaryota</taxon>
        <taxon>Metazoa</taxon>
        <taxon>Cnidaria</taxon>
        <taxon>Anthozoa</taxon>
        <taxon>Hexacorallia</taxon>
        <taxon>Scleractinia</taxon>
        <taxon>Astrocoeniina</taxon>
        <taxon>Pocilloporidae</taxon>
        <taxon>Stylophora</taxon>
    </lineage>
</organism>
<dbReference type="FunFam" id="2.60.120.260:FF:000016">
    <property type="entry name" value="Contactin-associated protein-like 4 isoform 1"/>
    <property type="match status" value="1"/>
</dbReference>
<evidence type="ECO:0000256" key="8">
    <source>
        <dbReference type="PIRSR" id="PIRSR603915-2"/>
    </source>
</evidence>
<dbReference type="InterPro" id="IPR013783">
    <property type="entry name" value="Ig-like_fold"/>
</dbReference>
<dbReference type="SMART" id="SM00231">
    <property type="entry name" value="FA58C"/>
    <property type="match status" value="1"/>
</dbReference>
<evidence type="ECO:0000256" key="2">
    <source>
        <dbReference type="ARBA" id="ARBA00007200"/>
    </source>
</evidence>
<dbReference type="PROSITE" id="PS51111">
    <property type="entry name" value="REJ"/>
    <property type="match status" value="1"/>
</dbReference>
<feature type="transmembrane region" description="Helical" evidence="10">
    <location>
        <begin position="2188"/>
        <end position="2207"/>
    </location>
</feature>
<dbReference type="Pfam" id="PF01477">
    <property type="entry name" value="PLAT"/>
    <property type="match status" value="1"/>
</dbReference>
<dbReference type="PROSITE" id="PS50095">
    <property type="entry name" value="PLAT"/>
    <property type="match status" value="1"/>
</dbReference>
<feature type="transmembrane region" description="Helical" evidence="10">
    <location>
        <begin position="1501"/>
        <end position="1519"/>
    </location>
</feature>
<dbReference type="InterPro" id="IPR036116">
    <property type="entry name" value="FN3_sf"/>
</dbReference>
<evidence type="ECO:0000256" key="3">
    <source>
        <dbReference type="ARBA" id="ARBA00022692"/>
    </source>
</evidence>
<dbReference type="PROSITE" id="PS50853">
    <property type="entry name" value="FN3"/>
    <property type="match status" value="1"/>
</dbReference>
<dbReference type="SUPFAM" id="SSF49265">
    <property type="entry name" value="Fibronectin type III"/>
    <property type="match status" value="2"/>
</dbReference>
<dbReference type="GO" id="GO:0005262">
    <property type="term" value="F:calcium channel activity"/>
    <property type="evidence" value="ECO:0007669"/>
    <property type="project" value="TreeGrafter"/>
</dbReference>
<feature type="domain" description="EGF-like" evidence="12">
    <location>
        <begin position="92"/>
        <end position="135"/>
    </location>
</feature>
<feature type="transmembrane region" description="Helical" evidence="10">
    <location>
        <begin position="1989"/>
        <end position="2010"/>
    </location>
</feature>
<dbReference type="Pfam" id="PF00754">
    <property type="entry name" value="F5_F8_type_C"/>
    <property type="match status" value="1"/>
</dbReference>
<dbReference type="Gene3D" id="2.60.40.10">
    <property type="entry name" value="Immunoglobulins"/>
    <property type="match status" value="1"/>
</dbReference>
<keyword evidence="6 10" id="KW-0472">Membrane</keyword>
<gene>
    <name evidence="16" type="primary">Pkd1l2</name>
    <name evidence="16" type="ORF">AWC38_SpisGene266</name>
</gene>
<dbReference type="InterPro" id="IPR014010">
    <property type="entry name" value="REJ_dom"/>
</dbReference>
<evidence type="ECO:0000259" key="11">
    <source>
        <dbReference type="PROSITE" id="PS50022"/>
    </source>
</evidence>
<comment type="caution">
    <text evidence="16">The sequence shown here is derived from an EMBL/GenBank/DDBJ whole genome shotgun (WGS) entry which is preliminary data.</text>
</comment>
<evidence type="ECO:0000313" key="17">
    <source>
        <dbReference type="Proteomes" id="UP000225706"/>
    </source>
</evidence>
<evidence type="ECO:0000256" key="4">
    <source>
        <dbReference type="ARBA" id="ARBA00022729"/>
    </source>
</evidence>
<dbReference type="Gene3D" id="2.60.120.260">
    <property type="entry name" value="Galactose-binding domain-like"/>
    <property type="match status" value="1"/>
</dbReference>
<comment type="caution">
    <text evidence="9">Lacks conserved residue(s) required for the propagation of feature annotation.</text>
</comment>
<feature type="transmembrane region" description="Helical" evidence="10">
    <location>
        <begin position="1292"/>
        <end position="1312"/>
    </location>
</feature>
<dbReference type="PRINTS" id="PR01433">
    <property type="entry name" value="POLYCYSTIN2"/>
</dbReference>
<proteinExistence type="inferred from homology"/>
<dbReference type="CDD" id="cd00063">
    <property type="entry name" value="FN3"/>
    <property type="match status" value="1"/>
</dbReference>
<evidence type="ECO:0000256" key="7">
    <source>
        <dbReference type="ARBA" id="ARBA00023180"/>
    </source>
</evidence>
<evidence type="ECO:0000256" key="1">
    <source>
        <dbReference type="ARBA" id="ARBA00004141"/>
    </source>
</evidence>
<feature type="domain" description="REJ" evidence="15">
    <location>
        <begin position="300"/>
        <end position="1028"/>
    </location>
</feature>
<dbReference type="InterPro" id="IPR003915">
    <property type="entry name" value="PKD_2"/>
</dbReference>
<feature type="transmembrane region" description="Helical" evidence="10">
    <location>
        <begin position="1544"/>
        <end position="1565"/>
    </location>
</feature>
<dbReference type="CDD" id="cd00054">
    <property type="entry name" value="EGF_CA"/>
    <property type="match status" value="1"/>
</dbReference>
<dbReference type="CDD" id="cd00057">
    <property type="entry name" value="FA58C"/>
    <property type="match status" value="1"/>
</dbReference>
<reference evidence="17" key="1">
    <citation type="journal article" date="2017" name="bioRxiv">
        <title>Comparative analysis of the genomes of Stylophora pistillata and Acropora digitifera provides evidence for extensive differences between species of corals.</title>
        <authorList>
            <person name="Voolstra C.R."/>
            <person name="Li Y."/>
            <person name="Liew Y.J."/>
            <person name="Baumgarten S."/>
            <person name="Zoccola D."/>
            <person name="Flot J.-F."/>
            <person name="Tambutte S."/>
            <person name="Allemand D."/>
            <person name="Aranda M."/>
        </authorList>
    </citation>
    <scope>NUCLEOTIDE SEQUENCE [LARGE SCALE GENOMIC DNA]</scope>
</reference>
<dbReference type="PROSITE" id="PS01286">
    <property type="entry name" value="FA58C_2"/>
    <property type="match status" value="1"/>
</dbReference>
<dbReference type="InterPro" id="IPR046338">
    <property type="entry name" value="GAIN_dom_sf"/>
</dbReference>
<dbReference type="PANTHER" id="PTHR10877:SF150">
    <property type="entry name" value="REJ DOMAIN-CONTAINING PROTEIN"/>
    <property type="match status" value="1"/>
</dbReference>
<feature type="disulfide bond" evidence="8">
    <location>
        <begin position="1829"/>
        <end position="1843"/>
    </location>
</feature>
<feature type="transmembrane region" description="Helical" evidence="10">
    <location>
        <begin position="2022"/>
        <end position="2048"/>
    </location>
</feature>
<evidence type="ECO:0000259" key="14">
    <source>
        <dbReference type="PROSITE" id="PS50853"/>
    </source>
</evidence>
<dbReference type="SMART" id="SM00060">
    <property type="entry name" value="FN3"/>
    <property type="match status" value="2"/>
</dbReference>
<dbReference type="Pfam" id="PF01825">
    <property type="entry name" value="GPS"/>
    <property type="match status" value="1"/>
</dbReference>
<dbReference type="GO" id="GO:0016020">
    <property type="term" value="C:membrane"/>
    <property type="evidence" value="ECO:0007669"/>
    <property type="project" value="UniProtKB-SubCell"/>
</dbReference>
<dbReference type="Gene3D" id="2.10.25.10">
    <property type="entry name" value="Laminin"/>
    <property type="match status" value="1"/>
</dbReference>
<protein>
    <submittedName>
        <fullName evidence="16">Polycystic kidney disease protein 1-like 2</fullName>
    </submittedName>
</protein>
<dbReference type="Pfam" id="PF00041">
    <property type="entry name" value="fn3"/>
    <property type="match status" value="1"/>
</dbReference>
<dbReference type="InterPro" id="IPR046791">
    <property type="entry name" value="Polycystin_dom"/>
</dbReference>
<dbReference type="SUPFAM" id="SSF57196">
    <property type="entry name" value="EGF/Laminin"/>
    <property type="match status" value="1"/>
</dbReference>
<evidence type="ECO:0000259" key="15">
    <source>
        <dbReference type="PROSITE" id="PS51111"/>
    </source>
</evidence>
<evidence type="ECO:0000256" key="5">
    <source>
        <dbReference type="ARBA" id="ARBA00022989"/>
    </source>
</evidence>
<evidence type="ECO:0000259" key="13">
    <source>
        <dbReference type="PROSITE" id="PS50095"/>
    </source>
</evidence>
<feature type="transmembrane region" description="Helical" evidence="10">
    <location>
        <begin position="2081"/>
        <end position="2099"/>
    </location>
</feature>
<dbReference type="InterPro" id="IPR000203">
    <property type="entry name" value="GPS"/>
</dbReference>